<name>A0A917Y8T7_9ACTN</name>
<dbReference type="Proteomes" id="UP000600365">
    <property type="component" value="Unassembled WGS sequence"/>
</dbReference>
<dbReference type="InterPro" id="IPR051448">
    <property type="entry name" value="CdaR-like_regulators"/>
</dbReference>
<protein>
    <recommendedName>
        <fullName evidence="6">Transcriptional regulator</fullName>
    </recommendedName>
</protein>
<evidence type="ECO:0000259" key="3">
    <source>
        <dbReference type="Pfam" id="PF17853"/>
    </source>
</evidence>
<proteinExistence type="inferred from homology"/>
<dbReference type="Gene3D" id="1.10.10.2840">
    <property type="entry name" value="PucR C-terminal helix-turn-helix domain"/>
    <property type="match status" value="1"/>
</dbReference>
<evidence type="ECO:0008006" key="6">
    <source>
        <dbReference type="Google" id="ProtNLM"/>
    </source>
</evidence>
<evidence type="ECO:0000313" key="4">
    <source>
        <dbReference type="EMBL" id="GGN78951.1"/>
    </source>
</evidence>
<evidence type="ECO:0000256" key="1">
    <source>
        <dbReference type="ARBA" id="ARBA00006754"/>
    </source>
</evidence>
<comment type="caution">
    <text evidence="4">The sequence shown here is derived from an EMBL/GenBank/DDBJ whole genome shotgun (WGS) entry which is preliminary data.</text>
</comment>
<sequence length="609" mass="65964">MPGKADDVTGAAYQSYEPGGLYNQAPTTAPATWGRRQLASLYNLFALAMTMFDGRSGEDILQLAMDEVPLLGGCRPEACYLLRDGHFALAATPNTESIDSGPRRDMPEPADQLAALAGEDGAVKFAEGGWGWAAGLRCADQLLGYLVVSAPKPPPDDEHFLLYALARPTGAALSNADARRRDREYARQLFRAIEDRDAVNERLTALVAELEGQRTVHDVLNRTYIADEGEAGIADAVYELTGLPTRIEDRFGNLVASAGPGSAEAGDKPDPSRRERLIQDALRDVTPVRRDGRLVGLARHHGEVLGAIALIDPADRAGAADEFALGHACTALALELAHRRSLAEVELRLRRELVDDLLTGADEGGAYARAAAVGHDLHGPQHVVVAQWQGTVADDRFMGAVGRAAQGLGLRSLLARRADMAVLVVQGKPRDAGLYEAVGEELGSHRGAVGIGSVCETMADIPHSYDKAVRALNVRGQSHPPHGTTAYEELGLYRILDRGNDSHDVQLFVREWLGPLLDYDHAHHSDLVLTLTQYFDHGGNYDETAHALAVHRSTLRYRLQRIREVSGRRLDDVDSRFNLQVATRIWKVSGTAADAASHTDVRPRDGSRG</sequence>
<dbReference type="InterPro" id="IPR042070">
    <property type="entry name" value="PucR_C-HTH_sf"/>
</dbReference>
<dbReference type="AlphaFoldDB" id="A0A917Y8T7"/>
<reference evidence="4 5" key="1">
    <citation type="journal article" date="2014" name="Int. J. Syst. Evol. Microbiol.">
        <title>Complete genome sequence of Corynebacterium casei LMG S-19264T (=DSM 44701T), isolated from a smear-ripened cheese.</title>
        <authorList>
            <consortium name="US DOE Joint Genome Institute (JGI-PGF)"/>
            <person name="Walter F."/>
            <person name="Albersmeier A."/>
            <person name="Kalinowski J."/>
            <person name="Ruckert C."/>
        </authorList>
    </citation>
    <scope>NUCLEOTIDE SEQUENCE [LARGE SCALE GENOMIC DNA]</scope>
    <source>
        <strain evidence="4 5">CGMCC 4.7111</strain>
    </source>
</reference>
<dbReference type="PANTHER" id="PTHR33744:SF1">
    <property type="entry name" value="DNA-BINDING TRANSCRIPTIONAL ACTIVATOR ADER"/>
    <property type="match status" value="1"/>
</dbReference>
<accession>A0A917Y8T7</accession>
<dbReference type="Pfam" id="PF17853">
    <property type="entry name" value="GGDEF_2"/>
    <property type="match status" value="1"/>
</dbReference>
<feature type="domain" description="PucR C-terminal helix-turn-helix" evidence="2">
    <location>
        <begin position="527"/>
        <end position="585"/>
    </location>
</feature>
<dbReference type="InterPro" id="IPR041522">
    <property type="entry name" value="CdaR_GGDEF"/>
</dbReference>
<gene>
    <name evidence="4" type="ORF">GCM10011579_062750</name>
</gene>
<dbReference type="EMBL" id="BMMM01000013">
    <property type="protein sequence ID" value="GGN78951.1"/>
    <property type="molecule type" value="Genomic_DNA"/>
</dbReference>
<evidence type="ECO:0000313" key="5">
    <source>
        <dbReference type="Proteomes" id="UP000600365"/>
    </source>
</evidence>
<feature type="domain" description="CdaR GGDEF-like" evidence="3">
    <location>
        <begin position="361"/>
        <end position="474"/>
    </location>
</feature>
<keyword evidence="5" id="KW-1185">Reference proteome</keyword>
<dbReference type="RefSeq" id="WP_189189470.1">
    <property type="nucleotide sequence ID" value="NZ_BMMM01000013.1"/>
</dbReference>
<dbReference type="PANTHER" id="PTHR33744">
    <property type="entry name" value="CARBOHYDRATE DIACID REGULATOR"/>
    <property type="match status" value="1"/>
</dbReference>
<organism evidence="4 5">
    <name type="scientific">Streptomyces albiflavescens</name>
    <dbReference type="NCBI Taxonomy" id="1623582"/>
    <lineage>
        <taxon>Bacteria</taxon>
        <taxon>Bacillati</taxon>
        <taxon>Actinomycetota</taxon>
        <taxon>Actinomycetes</taxon>
        <taxon>Kitasatosporales</taxon>
        <taxon>Streptomycetaceae</taxon>
        <taxon>Streptomyces</taxon>
    </lineage>
</organism>
<dbReference type="Pfam" id="PF13556">
    <property type="entry name" value="HTH_30"/>
    <property type="match status" value="1"/>
</dbReference>
<comment type="similarity">
    <text evidence="1">Belongs to the CdaR family.</text>
</comment>
<dbReference type="InterPro" id="IPR025736">
    <property type="entry name" value="PucR_C-HTH_dom"/>
</dbReference>
<evidence type="ECO:0000259" key="2">
    <source>
        <dbReference type="Pfam" id="PF13556"/>
    </source>
</evidence>